<evidence type="ECO:0000313" key="4">
    <source>
        <dbReference type="Proteomes" id="UP000703661"/>
    </source>
</evidence>
<dbReference type="EMBL" id="JAAAID010002208">
    <property type="protein sequence ID" value="KAG0007734.1"/>
    <property type="molecule type" value="Genomic_DNA"/>
</dbReference>
<dbReference type="SUPFAM" id="SSF54928">
    <property type="entry name" value="RNA-binding domain, RBD"/>
    <property type="match status" value="1"/>
</dbReference>
<evidence type="ECO:0000256" key="1">
    <source>
        <dbReference type="ARBA" id="ARBA00022884"/>
    </source>
</evidence>
<evidence type="ECO:0008006" key="5">
    <source>
        <dbReference type="Google" id="ProtNLM"/>
    </source>
</evidence>
<dbReference type="GO" id="GO:0003723">
    <property type="term" value="F:RNA binding"/>
    <property type="evidence" value="ECO:0007669"/>
    <property type="project" value="UniProtKB-KW"/>
</dbReference>
<proteinExistence type="predicted"/>
<dbReference type="PANTHER" id="PTHR15481">
    <property type="entry name" value="RIBONUCLEIC ACID BINDING PROTEIN S1"/>
    <property type="match status" value="1"/>
</dbReference>
<keyword evidence="4" id="KW-1185">Reference proteome</keyword>
<dbReference type="Gene3D" id="3.30.70.330">
    <property type="match status" value="1"/>
</dbReference>
<feature type="non-terminal residue" evidence="3">
    <location>
        <position position="159"/>
    </location>
</feature>
<dbReference type="Proteomes" id="UP000703661">
    <property type="component" value="Unassembled WGS sequence"/>
</dbReference>
<name>A0A9P6SWF2_9FUNG</name>
<dbReference type="InterPro" id="IPR035979">
    <property type="entry name" value="RBD_domain_sf"/>
</dbReference>
<dbReference type="GO" id="GO:0000398">
    <property type="term" value="P:mRNA splicing, via spliceosome"/>
    <property type="evidence" value="ECO:0007669"/>
    <property type="project" value="TreeGrafter"/>
</dbReference>
<dbReference type="InterPro" id="IPR012677">
    <property type="entry name" value="Nucleotide-bd_a/b_plait_sf"/>
</dbReference>
<feature type="region of interest" description="Disordered" evidence="2">
    <location>
        <begin position="48"/>
        <end position="81"/>
    </location>
</feature>
<dbReference type="GO" id="GO:0005737">
    <property type="term" value="C:cytoplasm"/>
    <property type="evidence" value="ECO:0007669"/>
    <property type="project" value="TreeGrafter"/>
</dbReference>
<evidence type="ECO:0000313" key="3">
    <source>
        <dbReference type="EMBL" id="KAG0007734.1"/>
    </source>
</evidence>
<evidence type="ECO:0000256" key="2">
    <source>
        <dbReference type="SAM" id="MobiDB-lite"/>
    </source>
</evidence>
<sequence>RFNMGYAEIEYETREEAQAALEGWNGGQLDGEIVDVVFITKITKVAPPAPRPVRSRVPPSPRRGGRARSPLPPPPPRRRGEGNIITHLLAELTLKVHLQVVGITIHLHQLAVETATPNPLPEGAVDLIVVRCHDHPSEAGREPVRLVLMGQEVAVAVAV</sequence>
<dbReference type="AlphaFoldDB" id="A0A9P6SWF2"/>
<gene>
    <name evidence="3" type="ORF">BGZ80_004308</name>
</gene>
<keyword evidence="1" id="KW-0694">RNA-binding</keyword>
<dbReference type="GO" id="GO:0061574">
    <property type="term" value="C:ASAP complex"/>
    <property type="evidence" value="ECO:0007669"/>
    <property type="project" value="TreeGrafter"/>
</dbReference>
<comment type="caution">
    <text evidence="3">The sequence shown here is derived from an EMBL/GenBank/DDBJ whole genome shotgun (WGS) entry which is preliminary data.</text>
</comment>
<organism evidence="3 4">
    <name type="scientific">Entomortierella chlamydospora</name>
    <dbReference type="NCBI Taxonomy" id="101097"/>
    <lineage>
        <taxon>Eukaryota</taxon>
        <taxon>Fungi</taxon>
        <taxon>Fungi incertae sedis</taxon>
        <taxon>Mucoromycota</taxon>
        <taxon>Mortierellomycotina</taxon>
        <taxon>Mortierellomycetes</taxon>
        <taxon>Mortierellales</taxon>
        <taxon>Mortierellaceae</taxon>
        <taxon>Entomortierella</taxon>
    </lineage>
</organism>
<dbReference type="GO" id="GO:0005654">
    <property type="term" value="C:nucleoplasm"/>
    <property type="evidence" value="ECO:0007669"/>
    <property type="project" value="TreeGrafter"/>
</dbReference>
<protein>
    <recommendedName>
        <fullName evidence="5">RRM domain-containing protein</fullName>
    </recommendedName>
</protein>
<accession>A0A9P6SWF2</accession>
<dbReference type="PANTHER" id="PTHR15481:SF0">
    <property type="entry name" value="LD23870P-RELATED"/>
    <property type="match status" value="1"/>
</dbReference>
<reference evidence="3" key="1">
    <citation type="journal article" date="2020" name="Fungal Divers.">
        <title>Resolving the Mortierellaceae phylogeny through synthesis of multi-gene phylogenetics and phylogenomics.</title>
        <authorList>
            <person name="Vandepol N."/>
            <person name="Liber J."/>
            <person name="Desiro A."/>
            <person name="Na H."/>
            <person name="Kennedy M."/>
            <person name="Barry K."/>
            <person name="Grigoriev I.V."/>
            <person name="Miller A.N."/>
            <person name="O'Donnell K."/>
            <person name="Stajich J.E."/>
            <person name="Bonito G."/>
        </authorList>
    </citation>
    <scope>NUCLEOTIDE SEQUENCE</scope>
    <source>
        <strain evidence="3">NRRL 2769</strain>
    </source>
</reference>